<reference evidence="5" key="1">
    <citation type="journal article" date="2019" name="Int. J. Syst. Evol. Microbiol.">
        <title>The Global Catalogue of Microorganisms (GCM) 10K type strain sequencing project: providing services to taxonomists for standard genome sequencing and annotation.</title>
        <authorList>
            <consortium name="The Broad Institute Genomics Platform"/>
            <consortium name="The Broad Institute Genome Sequencing Center for Infectious Disease"/>
            <person name="Wu L."/>
            <person name="Ma J."/>
        </authorList>
    </citation>
    <scope>NUCLEOTIDE SEQUENCE [LARGE SCALE GENOMIC DNA]</scope>
    <source>
        <strain evidence="5">JCM 18325</strain>
    </source>
</reference>
<dbReference type="Proteomes" id="UP001501433">
    <property type="component" value="Unassembled WGS sequence"/>
</dbReference>
<comment type="caution">
    <text evidence="4">The sequence shown here is derived from an EMBL/GenBank/DDBJ whole genome shotgun (WGS) entry which is preliminary data.</text>
</comment>
<sequence>MYDITHHQNTNILEVNNSKNQVHAKICLNDGASLQELKLNSHEIIQDLSPLTYDNTYASSILFPFANRIKDGIYSFNNTLYQFDINQKEENNALHGLVYNKTFHVVETKVDDNSATIKLEYVEKSKPKGFPYTYSIILEYEFTKTHVCLKIDVKNTDGEAFPFTLGWHPYFVSDNLFKSALKFESTQKLMIGERNITTGIKEIKPSELFQVKNKQLDDCWILNSGVIQFLTPKYKLILESSEKNNFLQLYTPPKLNTIAIEPTTGVSDSFNNNIGLQILKPKETYSITWNLRINN</sequence>
<dbReference type="PANTHER" id="PTHR10091">
    <property type="entry name" value="ALDOSE-1-EPIMERASE"/>
    <property type="match status" value="1"/>
</dbReference>
<dbReference type="CDD" id="cd01081">
    <property type="entry name" value="Aldose_epim"/>
    <property type="match status" value="1"/>
</dbReference>
<accession>A0ABP9CH26</accession>
<evidence type="ECO:0000256" key="2">
    <source>
        <dbReference type="ARBA" id="ARBA00011245"/>
    </source>
</evidence>
<comment type="cofactor">
    <cofactor evidence="1">
        <name>Ca(2+)</name>
        <dbReference type="ChEBI" id="CHEBI:29108"/>
    </cofactor>
</comment>
<keyword evidence="3" id="KW-0106">Calcium</keyword>
<dbReference type="SUPFAM" id="SSF74650">
    <property type="entry name" value="Galactose mutarotase-like"/>
    <property type="match status" value="1"/>
</dbReference>
<protein>
    <submittedName>
        <fullName evidence="4">Aldose 1-epimerase</fullName>
    </submittedName>
</protein>
<evidence type="ECO:0000256" key="1">
    <source>
        <dbReference type="ARBA" id="ARBA00001913"/>
    </source>
</evidence>
<dbReference type="PANTHER" id="PTHR10091:SF0">
    <property type="entry name" value="GALACTOSE MUTAROTASE"/>
    <property type="match status" value="1"/>
</dbReference>
<gene>
    <name evidence="4" type="ORF">GCM10023330_17870</name>
</gene>
<dbReference type="EMBL" id="BAABJW010000002">
    <property type="protein sequence ID" value="GAA4811090.1"/>
    <property type="molecule type" value="Genomic_DNA"/>
</dbReference>
<evidence type="ECO:0000313" key="4">
    <source>
        <dbReference type="EMBL" id="GAA4811090.1"/>
    </source>
</evidence>
<evidence type="ECO:0000256" key="3">
    <source>
        <dbReference type="ARBA" id="ARBA00022837"/>
    </source>
</evidence>
<keyword evidence="5" id="KW-1185">Reference proteome</keyword>
<dbReference type="InterPro" id="IPR011013">
    <property type="entry name" value="Gal_mutarotase_sf_dom"/>
</dbReference>
<name>A0ABP9CH26_9FLAO</name>
<comment type="subunit">
    <text evidence="2">Monomer.</text>
</comment>
<dbReference type="InterPro" id="IPR014718">
    <property type="entry name" value="GH-type_carb-bd"/>
</dbReference>
<evidence type="ECO:0000313" key="5">
    <source>
        <dbReference type="Proteomes" id="UP001501433"/>
    </source>
</evidence>
<dbReference type="Pfam" id="PF01263">
    <property type="entry name" value="Aldose_epim"/>
    <property type="match status" value="1"/>
</dbReference>
<dbReference type="RefSeq" id="WP_345276609.1">
    <property type="nucleotide sequence ID" value="NZ_BAABJW010000002.1"/>
</dbReference>
<proteinExistence type="predicted"/>
<dbReference type="Gene3D" id="2.70.98.10">
    <property type="match status" value="1"/>
</dbReference>
<dbReference type="InterPro" id="IPR008183">
    <property type="entry name" value="Aldose_1/G6P_1-epimerase"/>
</dbReference>
<organism evidence="4 5">
    <name type="scientific">Litoribaculum gwangyangense</name>
    <dbReference type="NCBI Taxonomy" id="1130722"/>
    <lineage>
        <taxon>Bacteria</taxon>
        <taxon>Pseudomonadati</taxon>
        <taxon>Bacteroidota</taxon>
        <taxon>Flavobacteriia</taxon>
        <taxon>Flavobacteriales</taxon>
        <taxon>Flavobacteriaceae</taxon>
        <taxon>Litoribaculum</taxon>
    </lineage>
</organism>